<accession>A0A815TXH0</accession>
<dbReference type="Proteomes" id="UP000663828">
    <property type="component" value="Unassembled WGS sequence"/>
</dbReference>
<dbReference type="EMBL" id="CAJNOR010006029">
    <property type="protein sequence ID" value="CAF1583255.1"/>
    <property type="molecule type" value="Genomic_DNA"/>
</dbReference>
<evidence type="ECO:0000313" key="3">
    <source>
        <dbReference type="Proteomes" id="UP000663828"/>
    </source>
</evidence>
<evidence type="ECO:0000313" key="4">
    <source>
        <dbReference type="Proteomes" id="UP000663852"/>
    </source>
</evidence>
<dbReference type="Gene3D" id="3.80.10.10">
    <property type="entry name" value="Ribonuclease Inhibitor"/>
    <property type="match status" value="1"/>
</dbReference>
<dbReference type="Proteomes" id="UP000663852">
    <property type="component" value="Unassembled WGS sequence"/>
</dbReference>
<dbReference type="OrthoDB" id="10022145at2759"/>
<proteinExistence type="predicted"/>
<gene>
    <name evidence="1" type="ORF">EDS130_LOCUS43454</name>
    <name evidence="2" type="ORF">XAT740_LOCUS45747</name>
</gene>
<dbReference type="AlphaFoldDB" id="A0A815TXH0"/>
<name>A0A815TXH0_ADIRI</name>
<evidence type="ECO:0000313" key="2">
    <source>
        <dbReference type="EMBL" id="CAF1583255.1"/>
    </source>
</evidence>
<sequence>MVNCLEKLSNEIFYEIFDYLDGFDIFRAFYGLNHRLQKLLINPLLSMKCQLSSQVEFNVHYQCFLESFKQQVISIEFADRQAVDNFMRCFVFNSSFSRLRSLTFDSISINTLTILLFYIKSLPCLSSLSISLTDSSNDLGFIYQMIFHLPLKFLQIVIPYMRFSSIHVQNPIMVHFSSIERLLIHHECTVNQLMSILVHTPRLRHLDCFNLSGVGYSDYELNTAMKLRYLTRLAVGLVGLKYDDFENLLLSLCFRLKDLALTVRNEDTKYLDADRWKELISTKMPFLKNFYFRYYHVLGNFFMIDSHEQIINRFASQFWVDQHWILQILIKRNKLVYCVTPIRPISDYQDDLYTQEFCNSYMPSVELYVTGKLTYNGEPFIKSVHLVFQMLYITYVNMNCGDMNVSLMINMLNILPHLKSMEISDSLLCEPMSLEEEDQMMLVNYLEKNKIVKISLRNVHDEKQIDFIWKHFPRIQYFRLDRVRQANLQSIAHDLILKANQNKTFHHMTLCIICDDADCYQLGKLHQMIMKKKFLKNCIVRRRYDRFYIEWI</sequence>
<keyword evidence="3" id="KW-1185">Reference proteome</keyword>
<dbReference type="EMBL" id="CAJNOJ010000719">
    <property type="protein sequence ID" value="CAF1514311.1"/>
    <property type="molecule type" value="Genomic_DNA"/>
</dbReference>
<comment type="caution">
    <text evidence="1">The sequence shown here is derived from an EMBL/GenBank/DDBJ whole genome shotgun (WGS) entry which is preliminary data.</text>
</comment>
<organism evidence="1 4">
    <name type="scientific">Adineta ricciae</name>
    <name type="common">Rotifer</name>
    <dbReference type="NCBI Taxonomy" id="249248"/>
    <lineage>
        <taxon>Eukaryota</taxon>
        <taxon>Metazoa</taxon>
        <taxon>Spiralia</taxon>
        <taxon>Gnathifera</taxon>
        <taxon>Rotifera</taxon>
        <taxon>Eurotatoria</taxon>
        <taxon>Bdelloidea</taxon>
        <taxon>Adinetida</taxon>
        <taxon>Adinetidae</taxon>
        <taxon>Adineta</taxon>
    </lineage>
</organism>
<protein>
    <recommendedName>
        <fullName evidence="5">F-box domain-containing protein</fullName>
    </recommendedName>
</protein>
<evidence type="ECO:0008006" key="5">
    <source>
        <dbReference type="Google" id="ProtNLM"/>
    </source>
</evidence>
<reference evidence="1" key="1">
    <citation type="submission" date="2021-02" db="EMBL/GenBank/DDBJ databases">
        <authorList>
            <person name="Nowell W R."/>
        </authorList>
    </citation>
    <scope>NUCLEOTIDE SEQUENCE</scope>
</reference>
<evidence type="ECO:0000313" key="1">
    <source>
        <dbReference type="EMBL" id="CAF1514311.1"/>
    </source>
</evidence>
<dbReference type="InterPro" id="IPR032675">
    <property type="entry name" value="LRR_dom_sf"/>
</dbReference>